<name>A0A3N9U4M0_9BACI</name>
<dbReference type="EMBL" id="RRCT01000031">
    <property type="protein sequence ID" value="RQW71568.1"/>
    <property type="molecule type" value="Genomic_DNA"/>
</dbReference>
<dbReference type="SUPFAM" id="SSF52091">
    <property type="entry name" value="SpoIIaa-like"/>
    <property type="match status" value="1"/>
</dbReference>
<evidence type="ECO:0000256" key="3">
    <source>
        <dbReference type="ARBA" id="ARBA00024670"/>
    </source>
</evidence>
<sequence length="114" mass="12944">MKVNVQLREDGDMLRGKIEGEIDTFTAPILRDELETITIGKYSLIELDLSNVNYMDSTGIGVFVGFYKKVNREDGKLKLTQLSDRLTRLFEITGLNELMDIETLKKVELSDGNI</sequence>
<evidence type="ECO:0000259" key="5">
    <source>
        <dbReference type="PROSITE" id="PS50801"/>
    </source>
</evidence>
<dbReference type="InterPro" id="IPR003658">
    <property type="entry name" value="Anti-sigma_ant"/>
</dbReference>
<comment type="similarity">
    <text evidence="1 4">Belongs to the anti-sigma-factor antagonist family.</text>
</comment>
<comment type="caution">
    <text evidence="6">The sequence shown here is derived from an EMBL/GenBank/DDBJ whole genome shotgun (WGS) entry which is preliminary data.</text>
</comment>
<dbReference type="PROSITE" id="PS50801">
    <property type="entry name" value="STAS"/>
    <property type="match status" value="1"/>
</dbReference>
<gene>
    <name evidence="6" type="ORF">EBB45_18835</name>
</gene>
<dbReference type="Proteomes" id="UP000274033">
    <property type="component" value="Unassembled WGS sequence"/>
</dbReference>
<evidence type="ECO:0000256" key="1">
    <source>
        <dbReference type="ARBA" id="ARBA00009013"/>
    </source>
</evidence>
<accession>A0A3N9U4M0</accession>
<dbReference type="CDD" id="cd07043">
    <property type="entry name" value="STAS_anti-anti-sigma_factors"/>
    <property type="match status" value="1"/>
</dbReference>
<dbReference type="Gene3D" id="3.30.750.24">
    <property type="entry name" value="STAS domain"/>
    <property type="match status" value="1"/>
</dbReference>
<evidence type="ECO:0000256" key="2">
    <source>
        <dbReference type="ARBA" id="ARBA00022553"/>
    </source>
</evidence>
<evidence type="ECO:0000313" key="6">
    <source>
        <dbReference type="EMBL" id="RQW71568.1"/>
    </source>
</evidence>
<protein>
    <recommendedName>
        <fullName evidence="4">Anti-sigma factor antagonist</fullName>
    </recommendedName>
</protein>
<evidence type="ECO:0000313" key="7">
    <source>
        <dbReference type="Proteomes" id="UP000274033"/>
    </source>
</evidence>
<keyword evidence="2" id="KW-0597">Phosphoprotein</keyword>
<dbReference type="InterPro" id="IPR002645">
    <property type="entry name" value="STAS_dom"/>
</dbReference>
<dbReference type="InterPro" id="IPR036513">
    <property type="entry name" value="STAS_dom_sf"/>
</dbReference>
<organism evidence="6 7">
    <name type="scientific">Lysinibacillus composti</name>
    <dbReference type="NCBI Taxonomy" id="720633"/>
    <lineage>
        <taxon>Bacteria</taxon>
        <taxon>Bacillati</taxon>
        <taxon>Bacillota</taxon>
        <taxon>Bacilli</taxon>
        <taxon>Bacillales</taxon>
        <taxon>Bacillaceae</taxon>
        <taxon>Lysinibacillus</taxon>
    </lineage>
</organism>
<keyword evidence="7" id="KW-1185">Reference proteome</keyword>
<dbReference type="Pfam" id="PF01740">
    <property type="entry name" value="STAS"/>
    <property type="match status" value="1"/>
</dbReference>
<feature type="domain" description="STAS" evidence="5">
    <location>
        <begin position="3"/>
        <end position="114"/>
    </location>
</feature>
<reference evidence="6 7" key="1">
    <citation type="journal article" date="2013" name="J. Microbiol.">
        <title>Lysinibacillus chungkukjangi sp. nov., isolated from Chungkukjang, Korean fermented soybean food.</title>
        <authorList>
            <person name="Kim S.J."/>
            <person name="Jang Y.H."/>
            <person name="Hamada M."/>
            <person name="Ahn J.H."/>
            <person name="Weon H.Y."/>
            <person name="Suzuki K."/>
            <person name="Whang K.S."/>
            <person name="Kwon S.W."/>
        </authorList>
    </citation>
    <scope>NUCLEOTIDE SEQUENCE [LARGE SCALE GENOMIC DNA]</scope>
    <source>
        <strain evidence="6 7">MCCC 1A12701</strain>
    </source>
</reference>
<dbReference type="GO" id="GO:0043856">
    <property type="term" value="F:anti-sigma factor antagonist activity"/>
    <property type="evidence" value="ECO:0007669"/>
    <property type="project" value="InterPro"/>
</dbReference>
<dbReference type="AlphaFoldDB" id="A0A3N9U4M0"/>
<dbReference type="OrthoDB" id="9793697at2"/>
<dbReference type="RefSeq" id="WP_124766883.1">
    <property type="nucleotide sequence ID" value="NZ_JAFBDY010000033.1"/>
</dbReference>
<dbReference type="NCBIfam" id="TIGR00377">
    <property type="entry name" value="ant_ant_sig"/>
    <property type="match status" value="1"/>
</dbReference>
<evidence type="ECO:0000256" key="4">
    <source>
        <dbReference type="RuleBase" id="RU003749"/>
    </source>
</evidence>
<dbReference type="PANTHER" id="PTHR33495">
    <property type="entry name" value="ANTI-SIGMA FACTOR ANTAGONIST TM_1081-RELATED-RELATED"/>
    <property type="match status" value="1"/>
</dbReference>
<comment type="function">
    <text evidence="3">Positive regulator of sigma-B activity. Non-phosphorylated RsbV binds to RsbW, preventing its association with sigma-B. When phosphorylated, releases RsbW, which is then free to complex with and inactivate sigma-B.</text>
</comment>
<proteinExistence type="inferred from homology"/>
<dbReference type="PANTHER" id="PTHR33495:SF9">
    <property type="entry name" value="ANTI-SIGMA-B FACTOR ANTAGONIST"/>
    <property type="match status" value="1"/>
</dbReference>